<dbReference type="Pfam" id="PF12091">
    <property type="entry name" value="DUF3567"/>
    <property type="match status" value="1"/>
</dbReference>
<dbReference type="EMBL" id="SNXW01000008">
    <property type="protein sequence ID" value="TDP81263.1"/>
    <property type="molecule type" value="Genomic_DNA"/>
</dbReference>
<reference evidence="1 2" key="1">
    <citation type="submission" date="2019-03" db="EMBL/GenBank/DDBJ databases">
        <title>Genomic Encyclopedia of Type Strains, Phase IV (KMG-IV): sequencing the most valuable type-strain genomes for metagenomic binning, comparative biology and taxonomic classification.</title>
        <authorList>
            <person name="Goeker M."/>
        </authorList>
    </citation>
    <scope>NUCLEOTIDE SEQUENCE [LARGE SCALE GENOMIC DNA]</scope>
    <source>
        <strain evidence="1 2">DSM 11901</strain>
    </source>
</reference>
<dbReference type="Proteomes" id="UP000294593">
    <property type="component" value="Unassembled WGS sequence"/>
</dbReference>
<organism evidence="1 2">
    <name type="scientific">Aquabacterium commune</name>
    <dbReference type="NCBI Taxonomy" id="70586"/>
    <lineage>
        <taxon>Bacteria</taxon>
        <taxon>Pseudomonadati</taxon>
        <taxon>Pseudomonadota</taxon>
        <taxon>Betaproteobacteria</taxon>
        <taxon>Burkholderiales</taxon>
        <taxon>Aquabacterium</taxon>
    </lineage>
</organism>
<evidence type="ECO:0000313" key="2">
    <source>
        <dbReference type="Proteomes" id="UP000294593"/>
    </source>
</evidence>
<gene>
    <name evidence="1" type="ORF">EV672_10848</name>
</gene>
<dbReference type="OrthoDB" id="9153776at2"/>
<name>A0A4R6R5T2_9BURK</name>
<comment type="caution">
    <text evidence="1">The sequence shown here is derived from an EMBL/GenBank/DDBJ whole genome shotgun (WGS) entry which is preliminary data.</text>
</comment>
<dbReference type="RefSeq" id="WP_133610167.1">
    <property type="nucleotide sequence ID" value="NZ_SNXW01000008.1"/>
</dbReference>
<keyword evidence="2" id="KW-1185">Reference proteome</keyword>
<sequence length="99" mass="11025">MHMLYNSDSYAVVQIEMPSQDTPERGAVAVAQDLVPALTRGGYEIVDKFARKELFIEGALAEQFKEGVEALIESSPSIEEFDAYLERYAGMAQQPVVMH</sequence>
<accession>A0A4R6R5T2</accession>
<dbReference type="InterPro" id="IPR021951">
    <property type="entry name" value="DUF3567"/>
</dbReference>
<evidence type="ECO:0000313" key="1">
    <source>
        <dbReference type="EMBL" id="TDP81263.1"/>
    </source>
</evidence>
<proteinExistence type="predicted"/>
<dbReference type="AlphaFoldDB" id="A0A4R6R5T2"/>
<protein>
    <submittedName>
        <fullName evidence="1">Uncharacterized protein DUF3567</fullName>
    </submittedName>
</protein>